<name>A0A1V9YX58_ACHHY</name>
<dbReference type="OrthoDB" id="185373at2759"/>
<proteinExistence type="predicted"/>
<dbReference type="InterPro" id="IPR011990">
    <property type="entry name" value="TPR-like_helical_dom_sf"/>
</dbReference>
<dbReference type="EMBL" id="JNBR01000636">
    <property type="protein sequence ID" value="OQR90336.1"/>
    <property type="molecule type" value="Genomic_DNA"/>
</dbReference>
<evidence type="ECO:0000313" key="1">
    <source>
        <dbReference type="EMBL" id="OQR90336.1"/>
    </source>
</evidence>
<organism evidence="1 2">
    <name type="scientific">Achlya hypogyna</name>
    <name type="common">Oomycete</name>
    <name type="synonym">Protoachlya hypogyna</name>
    <dbReference type="NCBI Taxonomy" id="1202772"/>
    <lineage>
        <taxon>Eukaryota</taxon>
        <taxon>Sar</taxon>
        <taxon>Stramenopiles</taxon>
        <taxon>Oomycota</taxon>
        <taxon>Saprolegniomycetes</taxon>
        <taxon>Saprolegniales</taxon>
        <taxon>Achlyaceae</taxon>
        <taxon>Achlya</taxon>
    </lineage>
</organism>
<gene>
    <name evidence="1" type="ORF">ACHHYP_05587</name>
</gene>
<protein>
    <submittedName>
        <fullName evidence="1">Uncharacterized protein</fullName>
    </submittedName>
</protein>
<dbReference type="Gene3D" id="1.25.40.10">
    <property type="entry name" value="Tetratricopeptide repeat domain"/>
    <property type="match status" value="1"/>
</dbReference>
<dbReference type="STRING" id="1202772.A0A1V9YX58"/>
<dbReference type="AlphaFoldDB" id="A0A1V9YX58"/>
<accession>A0A1V9YX58</accession>
<sequence length="227" mass="24534">MLQHISRRAGLVRALSTSAPYTLPSFSALFADIEADAAKNKLIKVSKLTNLFKTATTKEDLEATKQALKIYERKHIDPLEVTAGEFVKACLKLDAADVALSVLAQNYRIGLFVNAGPLNKLLLHFKNANDDASLLSAFDEAKKYELRYNGLSYRLALGALLRTGEVDKAIALLDTAAAAQALEPQTVNHALIQLNKAEAADKVAEVVAIVQKHNLTLNDLGAKLVAA</sequence>
<comment type="caution">
    <text evidence="1">The sequence shown here is derived from an EMBL/GenBank/DDBJ whole genome shotgun (WGS) entry which is preliminary data.</text>
</comment>
<keyword evidence="2" id="KW-1185">Reference proteome</keyword>
<evidence type="ECO:0000313" key="2">
    <source>
        <dbReference type="Proteomes" id="UP000243579"/>
    </source>
</evidence>
<reference evidence="1 2" key="1">
    <citation type="journal article" date="2014" name="Genome Biol. Evol.">
        <title>The secreted proteins of Achlya hypogyna and Thraustotheca clavata identify the ancestral oomycete secretome and reveal gene acquisitions by horizontal gene transfer.</title>
        <authorList>
            <person name="Misner I."/>
            <person name="Blouin N."/>
            <person name="Leonard G."/>
            <person name="Richards T.A."/>
            <person name="Lane C.E."/>
        </authorList>
    </citation>
    <scope>NUCLEOTIDE SEQUENCE [LARGE SCALE GENOMIC DNA]</scope>
    <source>
        <strain evidence="1 2">ATCC 48635</strain>
    </source>
</reference>
<dbReference type="Proteomes" id="UP000243579">
    <property type="component" value="Unassembled WGS sequence"/>
</dbReference>